<proteinExistence type="predicted"/>
<dbReference type="HOGENOM" id="CLU_1768765_0_0_1"/>
<dbReference type="AlphaFoldDB" id="Q0UJ28"/>
<reference evidence="3" key="1">
    <citation type="journal article" date="2007" name="Plant Cell">
        <title>Dothideomycete-plant interactions illuminated by genome sequencing and EST analysis of the wheat pathogen Stagonospora nodorum.</title>
        <authorList>
            <person name="Hane J.K."/>
            <person name="Lowe R.G."/>
            <person name="Solomon P.S."/>
            <person name="Tan K.C."/>
            <person name="Schoch C.L."/>
            <person name="Spatafora J.W."/>
            <person name="Crous P.W."/>
            <person name="Kodira C."/>
            <person name="Birren B.W."/>
            <person name="Galagan J.E."/>
            <person name="Torriani S.F."/>
            <person name="McDonald B.A."/>
            <person name="Oliver R.P."/>
        </authorList>
    </citation>
    <scope>NUCLEOTIDE SEQUENCE [LARGE SCALE GENOMIC DNA]</scope>
    <source>
        <strain evidence="3">SN15 / ATCC MYA-4574 / FGSC 10173</strain>
    </source>
</reference>
<evidence type="ECO:0000313" key="2">
    <source>
        <dbReference type="EMBL" id="EAT84512.1"/>
    </source>
</evidence>
<dbReference type="VEuPathDB" id="FungiDB:JI435_428520"/>
<sequence length="147" mass="16696">MSSDHQITRPKPPPDPAYLAGPAFAMAYQHFSKLWNYSWENASAASNNSNELRIHIKHALPCRTLQRLFMSSVTHSRCPGLDRVKDPCPYAMTLDQQDAHVRNPANRPYQEDSPEHQCSPQNVPPLKTKMFRNKINGPFYSSVYGIA</sequence>
<dbReference type="RefSeq" id="XP_001798558.1">
    <property type="nucleotide sequence ID" value="XM_001798506.1"/>
</dbReference>
<dbReference type="InParanoid" id="Q0UJ28"/>
<protein>
    <submittedName>
        <fullName evidence="2">Uncharacterized protein</fullName>
    </submittedName>
</protein>
<feature type="region of interest" description="Disordered" evidence="1">
    <location>
        <begin position="100"/>
        <end position="125"/>
    </location>
</feature>
<dbReference type="GeneID" id="5975456"/>
<name>Q0UJ28_PHANO</name>
<accession>Q0UJ28</accession>
<dbReference type="EMBL" id="CH445336">
    <property type="protein sequence ID" value="EAT84512.1"/>
    <property type="molecule type" value="Genomic_DNA"/>
</dbReference>
<dbReference type="Proteomes" id="UP000001055">
    <property type="component" value="Unassembled WGS sequence"/>
</dbReference>
<evidence type="ECO:0000313" key="3">
    <source>
        <dbReference type="Proteomes" id="UP000001055"/>
    </source>
</evidence>
<evidence type="ECO:0000256" key="1">
    <source>
        <dbReference type="SAM" id="MobiDB-lite"/>
    </source>
</evidence>
<gene>
    <name evidence="2" type="ORF">SNOG_08236</name>
</gene>
<organism evidence="2 3">
    <name type="scientific">Phaeosphaeria nodorum (strain SN15 / ATCC MYA-4574 / FGSC 10173)</name>
    <name type="common">Glume blotch fungus</name>
    <name type="synonym">Parastagonospora nodorum</name>
    <dbReference type="NCBI Taxonomy" id="321614"/>
    <lineage>
        <taxon>Eukaryota</taxon>
        <taxon>Fungi</taxon>
        <taxon>Dikarya</taxon>
        <taxon>Ascomycota</taxon>
        <taxon>Pezizomycotina</taxon>
        <taxon>Dothideomycetes</taxon>
        <taxon>Pleosporomycetidae</taxon>
        <taxon>Pleosporales</taxon>
        <taxon>Pleosporineae</taxon>
        <taxon>Phaeosphaeriaceae</taxon>
        <taxon>Parastagonospora</taxon>
    </lineage>
</organism>
<dbReference type="KEGG" id="pno:SNOG_08236"/>